<evidence type="ECO:0000256" key="1">
    <source>
        <dbReference type="ARBA" id="ARBA00011043"/>
    </source>
</evidence>
<dbReference type="PANTHER" id="PTHR42714">
    <property type="entry name" value="TRNA MODIFICATION GTPASE GTPBP3"/>
    <property type="match status" value="1"/>
</dbReference>
<dbReference type="GO" id="GO:0046872">
    <property type="term" value="F:metal ion binding"/>
    <property type="evidence" value="ECO:0007669"/>
    <property type="project" value="UniProtKB-KW"/>
</dbReference>
<dbReference type="PANTHER" id="PTHR42714:SF2">
    <property type="entry name" value="TRNA MODIFICATION GTPASE GTPBP3, MITOCHONDRIAL"/>
    <property type="match status" value="1"/>
</dbReference>
<dbReference type="Gene3D" id="3.40.50.300">
    <property type="entry name" value="P-loop containing nucleotide triphosphate hydrolases"/>
    <property type="match status" value="1"/>
</dbReference>
<comment type="cofactor">
    <cofactor evidence="6">
        <name>K(+)</name>
        <dbReference type="ChEBI" id="CHEBI:29103"/>
    </cofactor>
    <text evidence="6">Binds 1 potassium ion per subunit.</text>
</comment>
<feature type="binding site" evidence="6">
    <location>
        <position position="229"/>
    </location>
    <ligand>
        <name>Mg(2+)</name>
        <dbReference type="ChEBI" id="CHEBI:18420"/>
    </ligand>
</feature>
<sequence length="427" mass="47726">MVKKESPIYALATPEGVSAISVIRISGLSISKRFFSFLGIQNKKPGVFLRNISLNGFTEKCLVLYFKAPQSYTGEDVIEIQPHGSMVIVSEILDILEDFGFREAQAGEFTKRGFINNKFTIDEAESVAANIGASSAEELRMLEDFRQGKVGLFFSNVTKKIENLLVTIESQLDFSDEEAVGAMNKGNIKKEVSILKKGLDSFLTKYSPFQSEMMKKKVVLVGRPNVGKSSLFNSLINDRVALVSAVPGTTRDVVRKNLFLKGIELTLEDTAGLRSGKISKIEKMGMALTKESYKSSDLCLEVFEPGQIIEKKFKDSVVIVNKSDLLKSRTEKNALYVSAKTGEGIEKLRELIYKHVKTKPKLSLVTERVYKAVIKVNKSIEEVRDDDVFEITAQQLRDALLELRYVYGNFDNEKILDGIFSKFCIGK</sequence>
<feature type="binding site" evidence="6">
    <location>
        <position position="250"/>
    </location>
    <ligand>
        <name>Mg(2+)</name>
        <dbReference type="ChEBI" id="CHEBI:18420"/>
    </ligand>
</feature>
<gene>
    <name evidence="6 11" type="primary">mnmE</name>
    <name evidence="6" type="synonym">trmE</name>
    <name evidence="11" type="ORF">M9B40_05500</name>
</gene>
<evidence type="ECO:0000256" key="5">
    <source>
        <dbReference type="ARBA" id="ARBA00023134"/>
    </source>
</evidence>
<feature type="domain" description="GTP-binding protein TrmE N-terminal" evidence="9">
    <location>
        <begin position="8"/>
        <end position="118"/>
    </location>
</feature>
<feature type="binding site" evidence="6">
    <location>
        <position position="244"/>
    </location>
    <ligand>
        <name>K(+)</name>
        <dbReference type="ChEBI" id="CHEBI:29103"/>
    </ligand>
</feature>
<dbReference type="CDD" id="cd04164">
    <property type="entry name" value="trmE"/>
    <property type="match status" value="1"/>
</dbReference>
<dbReference type="InterPro" id="IPR027417">
    <property type="entry name" value="P-loop_NTPase"/>
</dbReference>
<protein>
    <recommendedName>
        <fullName evidence="6">tRNA modification GTPase MnmE</fullName>
        <ecNumber evidence="6">3.6.-.-</ecNumber>
    </recommendedName>
</protein>
<feature type="binding site" evidence="6">
    <location>
        <begin position="269"/>
        <end position="272"/>
    </location>
    <ligand>
        <name>GTP</name>
        <dbReference type="ChEBI" id="CHEBI:37565"/>
    </ligand>
</feature>
<dbReference type="InterPro" id="IPR018948">
    <property type="entry name" value="GTP-bd_TrmE_N"/>
</dbReference>
<dbReference type="GO" id="GO:0002098">
    <property type="term" value="P:tRNA wobble uridine modification"/>
    <property type="evidence" value="ECO:0007669"/>
    <property type="project" value="TreeGrafter"/>
</dbReference>
<evidence type="ECO:0000259" key="9">
    <source>
        <dbReference type="Pfam" id="PF10396"/>
    </source>
</evidence>
<dbReference type="Pfam" id="PF01926">
    <property type="entry name" value="MMR_HSR1"/>
    <property type="match status" value="1"/>
</dbReference>
<feature type="binding site" evidence="6">
    <location>
        <begin position="244"/>
        <end position="250"/>
    </location>
    <ligand>
        <name>GTP</name>
        <dbReference type="ChEBI" id="CHEBI:37565"/>
    </ligand>
</feature>
<feature type="binding site" evidence="6">
    <location>
        <position position="246"/>
    </location>
    <ligand>
        <name>K(+)</name>
        <dbReference type="ChEBI" id="CHEBI:29103"/>
    </ligand>
</feature>
<name>A0A9Q8X460_9GAMM</name>
<dbReference type="EC" id="3.6.-.-" evidence="6"/>
<keyword evidence="2 6" id="KW-0819">tRNA processing</keyword>
<dbReference type="GO" id="GO:0005737">
    <property type="term" value="C:cytoplasm"/>
    <property type="evidence" value="ECO:0007669"/>
    <property type="project" value="UniProtKB-SubCell"/>
</dbReference>
<dbReference type="Gene3D" id="1.20.120.430">
    <property type="entry name" value="tRNA modification GTPase MnmE domain 2"/>
    <property type="match status" value="1"/>
</dbReference>
<keyword evidence="6" id="KW-0460">Magnesium</keyword>
<evidence type="ECO:0000313" key="12">
    <source>
        <dbReference type="Proteomes" id="UP001056381"/>
    </source>
</evidence>
<dbReference type="Proteomes" id="UP001056381">
    <property type="component" value="Chromosome"/>
</dbReference>
<dbReference type="InterPro" id="IPR005225">
    <property type="entry name" value="Small_GTP-bd"/>
</dbReference>
<evidence type="ECO:0000256" key="6">
    <source>
        <dbReference type="HAMAP-Rule" id="MF_00379"/>
    </source>
</evidence>
<accession>A0A9Q8X460</accession>
<dbReference type="GO" id="GO:0003924">
    <property type="term" value="F:GTPase activity"/>
    <property type="evidence" value="ECO:0007669"/>
    <property type="project" value="UniProtKB-UniRule"/>
</dbReference>
<evidence type="ECO:0000256" key="2">
    <source>
        <dbReference type="ARBA" id="ARBA00022694"/>
    </source>
</evidence>
<evidence type="ECO:0000259" key="10">
    <source>
        <dbReference type="Pfam" id="PF12631"/>
    </source>
</evidence>
<reference evidence="11" key="1">
    <citation type="submission" date="2022-05" db="EMBL/GenBank/DDBJ databases">
        <title>Single-amplified genomics reveal most streamlined microbe among free-living bacteria.</title>
        <authorList>
            <person name="Roda-Garcia J."/>
            <person name="Haro-Moreno J.M."/>
            <person name="Rodriguez-Valera F."/>
            <person name="Almagro-Moreno S."/>
            <person name="Lopez-Perez M."/>
        </authorList>
    </citation>
    <scope>NUCLEOTIDE SEQUENCE</scope>
    <source>
        <strain evidence="11">TMED112-D2-2</strain>
    </source>
</reference>
<dbReference type="InterPro" id="IPR027266">
    <property type="entry name" value="TrmE/GcvT-like"/>
</dbReference>
<feature type="binding site" evidence="6">
    <location>
        <begin position="225"/>
        <end position="230"/>
    </location>
    <ligand>
        <name>GTP</name>
        <dbReference type="ChEBI" id="CHEBI:37565"/>
    </ligand>
</feature>
<feature type="binding site" evidence="6">
    <location>
        <position position="24"/>
    </location>
    <ligand>
        <name>(6S)-5-formyl-5,6,7,8-tetrahydrofolate</name>
        <dbReference type="ChEBI" id="CHEBI:57457"/>
    </ligand>
</feature>
<comment type="similarity">
    <text evidence="1 6 7">Belongs to the TRAFAC class TrmE-Era-EngA-EngB-Septin-like GTPase superfamily. TrmE GTPase family.</text>
</comment>
<organism evidence="11 12">
    <name type="scientific">SAR86 cluster bacterium</name>
    <dbReference type="NCBI Taxonomy" id="2030880"/>
    <lineage>
        <taxon>Bacteria</taxon>
        <taxon>Pseudomonadati</taxon>
        <taxon>Pseudomonadota</taxon>
        <taxon>Gammaproteobacteria</taxon>
        <taxon>SAR86 cluster</taxon>
    </lineage>
</organism>
<feature type="binding site" evidence="6">
    <location>
        <position position="249"/>
    </location>
    <ligand>
        <name>K(+)</name>
        <dbReference type="ChEBI" id="CHEBI:29103"/>
    </ligand>
</feature>
<dbReference type="CDD" id="cd14858">
    <property type="entry name" value="TrmE_N"/>
    <property type="match status" value="1"/>
</dbReference>
<keyword evidence="3 6" id="KW-0547">Nucleotide-binding</keyword>
<dbReference type="SUPFAM" id="SSF103025">
    <property type="entry name" value="Folate-binding domain"/>
    <property type="match status" value="1"/>
</dbReference>
<dbReference type="InterPro" id="IPR031168">
    <property type="entry name" value="G_TrmE"/>
</dbReference>
<dbReference type="SUPFAM" id="SSF52540">
    <property type="entry name" value="P-loop containing nucleoside triphosphate hydrolases"/>
    <property type="match status" value="1"/>
</dbReference>
<dbReference type="Gene3D" id="3.30.1360.120">
    <property type="entry name" value="Probable tRNA modification gtpase trme, domain 1"/>
    <property type="match status" value="1"/>
</dbReference>
<dbReference type="NCBIfam" id="TIGR00450">
    <property type="entry name" value="mnmE_trmE_thdF"/>
    <property type="match status" value="1"/>
</dbReference>
<evidence type="ECO:0000259" key="8">
    <source>
        <dbReference type="Pfam" id="PF01926"/>
    </source>
</evidence>
<feature type="domain" description="G" evidence="8">
    <location>
        <begin position="217"/>
        <end position="308"/>
    </location>
</feature>
<keyword evidence="6" id="KW-0378">Hydrolase</keyword>
<keyword evidence="6" id="KW-0963">Cytoplasm</keyword>
<evidence type="ECO:0000256" key="4">
    <source>
        <dbReference type="ARBA" id="ARBA00022958"/>
    </source>
</evidence>
<comment type="subunit">
    <text evidence="6">Homodimer. Heterotetramer of two MnmE and two MnmG subunits.</text>
</comment>
<proteinExistence type="inferred from homology"/>
<dbReference type="EMBL" id="CP097966">
    <property type="protein sequence ID" value="URQ63181.1"/>
    <property type="molecule type" value="Genomic_DNA"/>
</dbReference>
<dbReference type="HAMAP" id="MF_00379">
    <property type="entry name" value="GTPase_MnmE"/>
    <property type="match status" value="1"/>
</dbReference>
<evidence type="ECO:0000313" key="11">
    <source>
        <dbReference type="EMBL" id="URQ63181.1"/>
    </source>
</evidence>
<feature type="binding site" evidence="6">
    <location>
        <position position="118"/>
    </location>
    <ligand>
        <name>(6S)-5-formyl-5,6,7,8-tetrahydrofolate</name>
        <dbReference type="ChEBI" id="CHEBI:57457"/>
    </ligand>
</feature>
<feature type="binding site" evidence="6">
    <location>
        <position position="79"/>
    </location>
    <ligand>
        <name>(6S)-5-formyl-5,6,7,8-tetrahydrofolate</name>
        <dbReference type="ChEBI" id="CHEBI:57457"/>
    </ligand>
</feature>
<dbReference type="InterPro" id="IPR025867">
    <property type="entry name" value="MnmE_helical"/>
</dbReference>
<dbReference type="AlphaFoldDB" id="A0A9Q8X460"/>
<dbReference type="InterPro" id="IPR027368">
    <property type="entry name" value="MnmE_dom2"/>
</dbReference>
<dbReference type="InterPro" id="IPR006073">
    <property type="entry name" value="GTP-bd"/>
</dbReference>
<evidence type="ECO:0000256" key="7">
    <source>
        <dbReference type="RuleBase" id="RU003313"/>
    </source>
</evidence>
<feature type="binding site" evidence="6">
    <location>
        <position position="225"/>
    </location>
    <ligand>
        <name>K(+)</name>
        <dbReference type="ChEBI" id="CHEBI:29103"/>
    </ligand>
</feature>
<comment type="function">
    <text evidence="6">Exhibits a very high intrinsic GTPase hydrolysis rate. Involved in the addition of a carboxymethylaminomethyl (cmnm) group at the wobble position (U34) of certain tRNAs, forming tRNA-cmnm(5)s(2)U34.</text>
</comment>
<keyword evidence="12" id="KW-1185">Reference proteome</keyword>
<dbReference type="SUPFAM" id="SSF116878">
    <property type="entry name" value="TrmE connector domain"/>
    <property type="match status" value="1"/>
</dbReference>
<keyword evidence="4 6" id="KW-0630">Potassium</keyword>
<dbReference type="GO" id="GO:0005525">
    <property type="term" value="F:GTP binding"/>
    <property type="evidence" value="ECO:0007669"/>
    <property type="project" value="UniProtKB-UniRule"/>
</dbReference>
<dbReference type="GO" id="GO:0030488">
    <property type="term" value="P:tRNA methylation"/>
    <property type="evidence" value="ECO:0007669"/>
    <property type="project" value="TreeGrafter"/>
</dbReference>
<dbReference type="Pfam" id="PF10396">
    <property type="entry name" value="TrmE_N"/>
    <property type="match status" value="1"/>
</dbReference>
<dbReference type="InterPro" id="IPR004520">
    <property type="entry name" value="GTPase_MnmE"/>
</dbReference>
<dbReference type="NCBIfam" id="TIGR00231">
    <property type="entry name" value="small_GTP"/>
    <property type="match status" value="1"/>
</dbReference>
<keyword evidence="5 6" id="KW-0342">GTP-binding</keyword>
<feature type="binding site" evidence="6">
    <location>
        <position position="427"/>
    </location>
    <ligand>
        <name>(6S)-5-formyl-5,6,7,8-tetrahydrofolate</name>
        <dbReference type="ChEBI" id="CHEBI:57457"/>
    </ligand>
</feature>
<dbReference type="Pfam" id="PF12631">
    <property type="entry name" value="MnmE_helical"/>
    <property type="match status" value="1"/>
</dbReference>
<comment type="caution">
    <text evidence="6">Lacks conserved residue(s) required for the propagation of feature annotation.</text>
</comment>
<comment type="subcellular location">
    <subcellularLocation>
        <location evidence="6">Cytoplasm</location>
    </subcellularLocation>
</comment>
<feature type="domain" description="MnmE helical" evidence="10">
    <location>
        <begin position="123"/>
        <end position="424"/>
    </location>
</feature>
<evidence type="ECO:0000256" key="3">
    <source>
        <dbReference type="ARBA" id="ARBA00022741"/>
    </source>
</evidence>
<keyword evidence="6" id="KW-0479">Metal-binding</keyword>